<comment type="caution">
    <text evidence="4">The sequence shown here is derived from an EMBL/GenBank/DDBJ whole genome shotgun (WGS) entry which is preliminary data.</text>
</comment>
<dbReference type="InterPro" id="IPR052913">
    <property type="entry name" value="Glycopeptide_resist_protein"/>
</dbReference>
<dbReference type="PANTHER" id="PTHR35788">
    <property type="entry name" value="EXPORTED PROTEIN-RELATED"/>
    <property type="match status" value="1"/>
</dbReference>
<dbReference type="RefSeq" id="WP_354470708.1">
    <property type="nucleotide sequence ID" value="NZ_JBEPSB010000001.1"/>
</dbReference>
<keyword evidence="1" id="KW-0732">Signal</keyword>
<evidence type="ECO:0000313" key="5">
    <source>
        <dbReference type="Proteomes" id="UP001549363"/>
    </source>
</evidence>
<feature type="compositionally biased region" description="Polar residues" evidence="2">
    <location>
        <begin position="408"/>
        <end position="422"/>
    </location>
</feature>
<dbReference type="Pfam" id="PF04294">
    <property type="entry name" value="VanW"/>
    <property type="match status" value="1"/>
</dbReference>
<evidence type="ECO:0000259" key="3">
    <source>
        <dbReference type="PROSITE" id="PS51109"/>
    </source>
</evidence>
<proteinExistence type="predicted"/>
<protein>
    <recommendedName>
        <fullName evidence="3">G5 domain-containing protein</fullName>
    </recommendedName>
</protein>
<name>A0ABV2PDK2_9BACI</name>
<dbReference type="Pfam" id="PF07501">
    <property type="entry name" value="G5"/>
    <property type="match status" value="1"/>
</dbReference>
<dbReference type="InterPro" id="IPR007391">
    <property type="entry name" value="Vancomycin_resist_VanW"/>
</dbReference>
<dbReference type="Proteomes" id="UP001549363">
    <property type="component" value="Unassembled WGS sequence"/>
</dbReference>
<sequence>MKRYLQIAMMLIGAVLIVAVCLPNIVLNGTVFAKEDTKESTIGGIEIEGIKDAALESTLQTAITQWQATAIVISGGNTSITLDAKQLSFDTSAAITQYESLTKKPWYAFWQEDKVVHVPIPVTINEESIQQIEAVDIWQSEKTLLNISSQASLLRNHEIEAVVNDAFMQTEERIGFQVVDIPAEAIGIPKIIPSLQELNLVPNKPVSLLSLLGEQTSAVSEAGLNFLASTIYSVVLQTDYEIIERHAQQVLPSYMQKGIEANVNVALHKDLQFINRSTLTGKLKTTLEGNQLKIEIFAPTKDKEITVRVTKDKIVKPRIIYRYSDDLKVGQERVEQEGQEGFRVEVYRSIVEHGTTDEQLISKDYYAPENRIVTRSTKEPAPVTTPTQNASAATADPDLQIDLDGNGLSDTDSLAKTNNDTQVDGPEIVYGYYDKGGNFVQTSP</sequence>
<dbReference type="PANTHER" id="PTHR35788:SF1">
    <property type="entry name" value="EXPORTED PROTEIN"/>
    <property type="match status" value="1"/>
</dbReference>
<gene>
    <name evidence="4" type="ORF">ABIA69_000175</name>
</gene>
<dbReference type="SMART" id="SM01208">
    <property type="entry name" value="G5"/>
    <property type="match status" value="1"/>
</dbReference>
<dbReference type="EMBL" id="JBEPSB010000001">
    <property type="protein sequence ID" value="MET4559032.1"/>
    <property type="molecule type" value="Genomic_DNA"/>
</dbReference>
<keyword evidence="5" id="KW-1185">Reference proteome</keyword>
<dbReference type="InterPro" id="IPR011098">
    <property type="entry name" value="G5_dom"/>
</dbReference>
<dbReference type="Gene3D" id="2.20.230.10">
    <property type="entry name" value="Resuscitation-promoting factor rpfb"/>
    <property type="match status" value="1"/>
</dbReference>
<organism evidence="4 5">
    <name type="scientific">Lysinibacillus parviboronicapiens</name>
    <dbReference type="NCBI Taxonomy" id="436516"/>
    <lineage>
        <taxon>Bacteria</taxon>
        <taxon>Bacillati</taxon>
        <taxon>Bacillota</taxon>
        <taxon>Bacilli</taxon>
        <taxon>Bacillales</taxon>
        <taxon>Bacillaceae</taxon>
        <taxon>Lysinibacillus</taxon>
    </lineage>
</organism>
<reference evidence="4 5" key="1">
    <citation type="submission" date="2024-06" db="EMBL/GenBank/DDBJ databases">
        <title>Sorghum-associated microbial communities from plants grown in Nebraska, USA.</title>
        <authorList>
            <person name="Schachtman D."/>
        </authorList>
    </citation>
    <scope>NUCLEOTIDE SEQUENCE [LARGE SCALE GENOMIC DNA]</scope>
    <source>
        <strain evidence="4 5">736</strain>
    </source>
</reference>
<feature type="region of interest" description="Disordered" evidence="2">
    <location>
        <begin position="373"/>
        <end position="426"/>
    </location>
</feature>
<feature type="domain" description="G5" evidence="3">
    <location>
        <begin position="301"/>
        <end position="379"/>
    </location>
</feature>
<evidence type="ECO:0000256" key="2">
    <source>
        <dbReference type="SAM" id="MobiDB-lite"/>
    </source>
</evidence>
<accession>A0ABV2PDK2</accession>
<evidence type="ECO:0000256" key="1">
    <source>
        <dbReference type="ARBA" id="ARBA00022729"/>
    </source>
</evidence>
<dbReference type="PROSITE" id="PS51109">
    <property type="entry name" value="G5"/>
    <property type="match status" value="1"/>
</dbReference>
<evidence type="ECO:0000313" key="4">
    <source>
        <dbReference type="EMBL" id="MET4559032.1"/>
    </source>
</evidence>